<organism evidence="11 12">
    <name type="scientific">Leptotrombidium deliense</name>
    <dbReference type="NCBI Taxonomy" id="299467"/>
    <lineage>
        <taxon>Eukaryota</taxon>
        <taxon>Metazoa</taxon>
        <taxon>Ecdysozoa</taxon>
        <taxon>Arthropoda</taxon>
        <taxon>Chelicerata</taxon>
        <taxon>Arachnida</taxon>
        <taxon>Acari</taxon>
        <taxon>Acariformes</taxon>
        <taxon>Trombidiformes</taxon>
        <taxon>Prostigmata</taxon>
        <taxon>Anystina</taxon>
        <taxon>Parasitengona</taxon>
        <taxon>Trombiculoidea</taxon>
        <taxon>Trombiculidae</taxon>
        <taxon>Leptotrombidium</taxon>
    </lineage>
</organism>
<feature type="disulfide bond" evidence="9">
    <location>
        <begin position="281"/>
        <end position="296"/>
    </location>
</feature>
<dbReference type="Proteomes" id="UP000288716">
    <property type="component" value="Unassembled WGS sequence"/>
</dbReference>
<keyword evidence="8" id="KW-0325">Glycoprotein</keyword>
<keyword evidence="2" id="KW-0812">Transmembrane</keyword>
<keyword evidence="3" id="KW-0677">Repeat</keyword>
<dbReference type="Pfam" id="PF00057">
    <property type="entry name" value="Ldl_recept_a"/>
    <property type="match status" value="2"/>
</dbReference>
<evidence type="ECO:0000256" key="3">
    <source>
        <dbReference type="ARBA" id="ARBA00022737"/>
    </source>
</evidence>
<evidence type="ECO:0000256" key="2">
    <source>
        <dbReference type="ARBA" id="ARBA00022692"/>
    </source>
</evidence>
<dbReference type="CDD" id="cd00112">
    <property type="entry name" value="LDLa"/>
    <property type="match status" value="3"/>
</dbReference>
<feature type="non-terminal residue" evidence="11">
    <location>
        <position position="412"/>
    </location>
</feature>
<evidence type="ECO:0000256" key="4">
    <source>
        <dbReference type="ARBA" id="ARBA00022989"/>
    </source>
</evidence>
<evidence type="ECO:0000256" key="10">
    <source>
        <dbReference type="SAM" id="MobiDB-lite"/>
    </source>
</evidence>
<dbReference type="GO" id="GO:0043235">
    <property type="term" value="C:receptor complex"/>
    <property type="evidence" value="ECO:0007669"/>
    <property type="project" value="TreeGrafter"/>
</dbReference>
<evidence type="ECO:0000256" key="8">
    <source>
        <dbReference type="ARBA" id="ARBA00023180"/>
    </source>
</evidence>
<evidence type="ECO:0000313" key="12">
    <source>
        <dbReference type="Proteomes" id="UP000288716"/>
    </source>
</evidence>
<keyword evidence="12" id="KW-1185">Reference proteome</keyword>
<keyword evidence="6 9" id="KW-1015">Disulfide bond</keyword>
<evidence type="ECO:0000256" key="6">
    <source>
        <dbReference type="ARBA" id="ARBA00023157"/>
    </source>
</evidence>
<dbReference type="PROSITE" id="PS50068">
    <property type="entry name" value="LDLRA_2"/>
    <property type="match status" value="2"/>
</dbReference>
<dbReference type="PANTHER" id="PTHR22722">
    <property type="entry name" value="LOW-DENSITY LIPOPROTEIN RECEPTOR-RELATED PROTEIN 2-RELATED"/>
    <property type="match status" value="1"/>
</dbReference>
<dbReference type="PRINTS" id="PR00261">
    <property type="entry name" value="LDLRECEPTOR"/>
</dbReference>
<dbReference type="OrthoDB" id="664115at2759"/>
<feature type="region of interest" description="Disordered" evidence="10">
    <location>
        <begin position="128"/>
        <end position="148"/>
    </location>
</feature>
<evidence type="ECO:0000256" key="9">
    <source>
        <dbReference type="PROSITE-ProRule" id="PRU00124"/>
    </source>
</evidence>
<dbReference type="SMART" id="SM00192">
    <property type="entry name" value="LDLa"/>
    <property type="match status" value="3"/>
</dbReference>
<dbReference type="GO" id="GO:0005041">
    <property type="term" value="F:low-density lipoprotein particle receptor activity"/>
    <property type="evidence" value="ECO:0007669"/>
    <property type="project" value="TreeGrafter"/>
</dbReference>
<keyword evidence="7" id="KW-0675">Receptor</keyword>
<name>A0A443S492_9ACAR</name>
<comment type="caution">
    <text evidence="9">Lacks conserved residue(s) required for the propagation of feature annotation.</text>
</comment>
<dbReference type="Gene3D" id="4.10.400.10">
    <property type="entry name" value="Low-density Lipoprotein Receptor"/>
    <property type="match status" value="3"/>
</dbReference>
<dbReference type="PROSITE" id="PS01209">
    <property type="entry name" value="LDLRA_1"/>
    <property type="match status" value="1"/>
</dbReference>
<gene>
    <name evidence="11" type="ORF">B4U80_05699</name>
</gene>
<feature type="compositionally biased region" description="Low complexity" evidence="10">
    <location>
        <begin position="137"/>
        <end position="148"/>
    </location>
</feature>
<feature type="non-terminal residue" evidence="11">
    <location>
        <position position="1"/>
    </location>
</feature>
<dbReference type="InterPro" id="IPR051221">
    <property type="entry name" value="LDLR-related"/>
</dbReference>
<reference evidence="11 12" key="1">
    <citation type="journal article" date="2018" name="Gigascience">
        <title>Genomes of trombidid mites reveal novel predicted allergens and laterally-transferred genes associated with secondary metabolism.</title>
        <authorList>
            <person name="Dong X."/>
            <person name="Chaisiri K."/>
            <person name="Xia D."/>
            <person name="Armstrong S.D."/>
            <person name="Fang Y."/>
            <person name="Donnelly M.J."/>
            <person name="Kadowaki T."/>
            <person name="McGarry J.W."/>
            <person name="Darby A.C."/>
            <person name="Makepeace B.L."/>
        </authorList>
    </citation>
    <scope>NUCLEOTIDE SEQUENCE [LARGE SCALE GENOMIC DNA]</scope>
    <source>
        <strain evidence="11">UoL-UT</strain>
    </source>
</reference>
<dbReference type="PANTHER" id="PTHR22722:SF5">
    <property type="entry name" value="LOW-DENSITY LIPOPROTEIN RECEPTOR-RELATED PROTEIN 1B"/>
    <property type="match status" value="1"/>
</dbReference>
<dbReference type="InterPro" id="IPR036055">
    <property type="entry name" value="LDL_receptor-like_sf"/>
</dbReference>
<evidence type="ECO:0000313" key="11">
    <source>
        <dbReference type="EMBL" id="RWS22323.1"/>
    </source>
</evidence>
<feature type="disulfide bond" evidence="9">
    <location>
        <begin position="269"/>
        <end position="287"/>
    </location>
</feature>
<evidence type="ECO:0000256" key="7">
    <source>
        <dbReference type="ARBA" id="ARBA00023170"/>
    </source>
</evidence>
<accession>A0A443S492</accession>
<dbReference type="EMBL" id="NCKV01009129">
    <property type="protein sequence ID" value="RWS22323.1"/>
    <property type="molecule type" value="Genomic_DNA"/>
</dbReference>
<keyword evidence="5" id="KW-0472">Membrane</keyword>
<keyword evidence="4" id="KW-1133">Transmembrane helix</keyword>
<dbReference type="AlphaFoldDB" id="A0A443S492"/>
<dbReference type="STRING" id="299467.A0A443S492"/>
<sequence>YSRKSLIVSNELFSEKLYDKQSPEFERLSTEIIDALEDSLRKYEITGYHRFTLSSPFYDTTNPTVEVTVLIVSHGKKNEYEIDDLWNKLLATRRLGRFQLYSEQSTGKRFDPLGRSMLFEVNTVNFDTEENERRNTPSETPPSTTAIPTTTTFTRNYFNSSSHNRRNEVADRSVTQTCESHQFRCRIYHQCIDSSKVCDGRPDYIFTVPIFNRANITRTKCRSDDQMQCKDGSCIDSIRVCDAHIDCVDGSDEIGCPYGRDCKDDEFRCANGDCIQSHNRCNNERDCSDGSDELNCGMYLYCETQKLLSLLFSVNNIYFHHHLLIFSPFQIIQKTDAKEMNSNVPRMSAFRKRIDATKKSIVETLPTNKTVVCFVSLCRIFYFTLLTCRKLLFYVQLQKKRCKMFSVVFSLG</sequence>
<feature type="disulfide bond" evidence="9">
    <location>
        <begin position="262"/>
        <end position="274"/>
    </location>
</feature>
<dbReference type="GO" id="GO:0005886">
    <property type="term" value="C:plasma membrane"/>
    <property type="evidence" value="ECO:0007669"/>
    <property type="project" value="TreeGrafter"/>
</dbReference>
<comment type="subcellular location">
    <subcellularLocation>
        <location evidence="1">Membrane</location>
        <topology evidence="1">Single-pass membrane protein</topology>
    </subcellularLocation>
</comment>
<evidence type="ECO:0000256" key="5">
    <source>
        <dbReference type="ARBA" id="ARBA00023136"/>
    </source>
</evidence>
<proteinExistence type="predicted"/>
<feature type="disulfide bond" evidence="9">
    <location>
        <begin position="241"/>
        <end position="256"/>
    </location>
</feature>
<dbReference type="InterPro" id="IPR023415">
    <property type="entry name" value="LDLR_class-A_CS"/>
</dbReference>
<dbReference type="VEuPathDB" id="VectorBase:LDEU009717"/>
<dbReference type="InterPro" id="IPR002172">
    <property type="entry name" value="LDrepeatLR_classA_rpt"/>
</dbReference>
<comment type="caution">
    <text evidence="11">The sequence shown here is derived from an EMBL/GenBank/DDBJ whole genome shotgun (WGS) entry which is preliminary data.</text>
</comment>
<dbReference type="SUPFAM" id="SSF57424">
    <property type="entry name" value="LDL receptor-like module"/>
    <property type="match status" value="2"/>
</dbReference>
<evidence type="ECO:0000256" key="1">
    <source>
        <dbReference type="ARBA" id="ARBA00004167"/>
    </source>
</evidence>
<protein>
    <submittedName>
        <fullName evidence="11">Basement membrane-specific heparan sulfate proteoglycan core protein-like isoform X5</fullName>
    </submittedName>
</protein>
<feature type="disulfide bond" evidence="9">
    <location>
        <begin position="229"/>
        <end position="247"/>
    </location>
</feature>